<dbReference type="AlphaFoldDB" id="A0A0K8NW87"/>
<organism evidence="2 3">
    <name type="scientific">Piscinibacter sakaiensis</name>
    <name type="common">Ideonella sakaiensis</name>
    <dbReference type="NCBI Taxonomy" id="1547922"/>
    <lineage>
        <taxon>Bacteria</taxon>
        <taxon>Pseudomonadati</taxon>
        <taxon>Pseudomonadota</taxon>
        <taxon>Betaproteobacteria</taxon>
        <taxon>Burkholderiales</taxon>
        <taxon>Sphaerotilaceae</taxon>
        <taxon>Piscinibacter</taxon>
    </lineage>
</organism>
<evidence type="ECO:0000313" key="2">
    <source>
        <dbReference type="EMBL" id="GAP34564.1"/>
    </source>
</evidence>
<proteinExistence type="predicted"/>
<feature type="compositionally biased region" description="Low complexity" evidence="1">
    <location>
        <begin position="15"/>
        <end position="31"/>
    </location>
</feature>
<evidence type="ECO:0000313" key="3">
    <source>
        <dbReference type="Proteomes" id="UP000037660"/>
    </source>
</evidence>
<gene>
    <name evidence="2" type="ORF">ISF6_5033</name>
</gene>
<reference evidence="2 3" key="2">
    <citation type="journal article" date="2016" name="Science">
        <title>A bacterium that degrades and assimilates poly(ethylene terephthalate).</title>
        <authorList>
            <person name="Yoshida S."/>
            <person name="Hiraga K."/>
            <person name="Takehana T."/>
            <person name="Taniguchi I."/>
            <person name="Yamaji H."/>
            <person name="Maeda Y."/>
            <person name="Toyohara K."/>
            <person name="Miyamoto K."/>
            <person name="Kimura Y."/>
            <person name="Oda K."/>
        </authorList>
    </citation>
    <scope>NUCLEOTIDE SEQUENCE [LARGE SCALE GENOMIC DNA]</scope>
    <source>
        <strain evidence="3">NBRC 110686 / TISTR 2288 / 201-F6</strain>
    </source>
</reference>
<dbReference type="Proteomes" id="UP000037660">
    <property type="component" value="Unassembled WGS sequence"/>
</dbReference>
<feature type="region of interest" description="Disordered" evidence="1">
    <location>
        <begin position="1"/>
        <end position="49"/>
    </location>
</feature>
<dbReference type="EMBL" id="BBYR01000008">
    <property type="protein sequence ID" value="GAP34564.1"/>
    <property type="molecule type" value="Genomic_DNA"/>
</dbReference>
<accession>A0A0K8NW87</accession>
<name>A0A0K8NW87_PISS1</name>
<reference evidence="3" key="1">
    <citation type="submission" date="2015-07" db="EMBL/GenBank/DDBJ databases">
        <title>Discovery of a poly(ethylene terephthalate assimilation.</title>
        <authorList>
            <person name="Yoshida S."/>
            <person name="Hiraga K."/>
            <person name="Takehana T."/>
            <person name="Taniguchi I."/>
            <person name="Yamaji H."/>
            <person name="Maeda Y."/>
            <person name="Toyohara K."/>
            <person name="Miyamoto K."/>
            <person name="Kimura Y."/>
            <person name="Oda K."/>
        </authorList>
    </citation>
    <scope>NUCLEOTIDE SEQUENCE [LARGE SCALE GENOMIC DNA]</scope>
    <source>
        <strain evidence="3">NBRC 110686 / TISTR 2288 / 201-F6</strain>
    </source>
</reference>
<sequence>MLGAGHRASVRRGWRAPSGRARGSPAGPAGSLRGTGPPGKTRNSSGRVR</sequence>
<keyword evidence="3" id="KW-1185">Reference proteome</keyword>
<comment type="caution">
    <text evidence="2">The sequence shown here is derived from an EMBL/GenBank/DDBJ whole genome shotgun (WGS) entry which is preliminary data.</text>
</comment>
<evidence type="ECO:0000256" key="1">
    <source>
        <dbReference type="SAM" id="MobiDB-lite"/>
    </source>
</evidence>
<protein>
    <submittedName>
        <fullName evidence="2">Uncharacterized protein</fullName>
    </submittedName>
</protein>